<evidence type="ECO:0000313" key="2">
    <source>
        <dbReference type="Proteomes" id="UP000323439"/>
    </source>
</evidence>
<evidence type="ECO:0000313" key="1">
    <source>
        <dbReference type="EMBL" id="SDA56993.1"/>
    </source>
</evidence>
<dbReference type="RefSeq" id="WP_149731930.1">
    <property type="nucleotide sequence ID" value="NZ_FMXB01000010.1"/>
</dbReference>
<organism evidence="1 2">
    <name type="scientific">Methanobrevibacter millerae</name>
    <dbReference type="NCBI Taxonomy" id="230361"/>
    <lineage>
        <taxon>Archaea</taxon>
        <taxon>Methanobacteriati</taxon>
        <taxon>Methanobacteriota</taxon>
        <taxon>Methanomada group</taxon>
        <taxon>Methanobacteria</taxon>
        <taxon>Methanobacteriales</taxon>
        <taxon>Methanobacteriaceae</taxon>
        <taxon>Methanobrevibacter</taxon>
    </lineage>
</organism>
<keyword evidence="2" id="KW-1185">Reference proteome</keyword>
<dbReference type="OrthoDB" id="70891at2157"/>
<proteinExistence type="predicted"/>
<evidence type="ECO:0008006" key="3">
    <source>
        <dbReference type="Google" id="ProtNLM"/>
    </source>
</evidence>
<reference evidence="1 2" key="1">
    <citation type="submission" date="2016-10" db="EMBL/GenBank/DDBJ databases">
        <authorList>
            <person name="Varghese N."/>
            <person name="Submissions S."/>
        </authorList>
    </citation>
    <scope>NUCLEOTIDE SEQUENCE [LARGE SCALE GENOMIC DNA]</scope>
    <source>
        <strain evidence="1 2">DSM 16643</strain>
    </source>
</reference>
<sequence>MDETTKCLNEWNATVEALGQGKQTILIRKYSTTLNEFLLYPTVSYAIKEDVLDSFQYKEFVKDNLLPTGDNPYEVKYYATVEEVIDKPSTRIGSFYKFHIWTRNHVKDYLGRKKAKIWILRVYKLDEPQMLKRTRGMRYANVDKPVKLEGKPVIPDDEFNKLKEEILNIR</sequence>
<dbReference type="EMBL" id="FMXB01000010">
    <property type="protein sequence ID" value="SDA56993.1"/>
    <property type="molecule type" value="Genomic_DNA"/>
</dbReference>
<dbReference type="Pfam" id="PF08819">
    <property type="entry name" value="DUF1802"/>
    <property type="match status" value="1"/>
</dbReference>
<accession>A0A1G5WG14</accession>
<dbReference type="Proteomes" id="UP000323439">
    <property type="component" value="Unassembled WGS sequence"/>
</dbReference>
<protein>
    <recommendedName>
        <fullName evidence="3">Restriction endonuclease</fullName>
    </recommendedName>
</protein>
<dbReference type="InterPro" id="IPR014923">
    <property type="entry name" value="DUF1802"/>
</dbReference>
<gene>
    <name evidence="1" type="ORF">SAMN02910315_01381</name>
</gene>
<dbReference type="AlphaFoldDB" id="A0A1G5WG14"/>
<name>A0A1G5WG14_9EURY</name>